<dbReference type="OMA" id="CSEICKQ"/>
<keyword evidence="2" id="KW-1185">Reference proteome</keyword>
<dbReference type="GeneID" id="4622225"/>
<dbReference type="EMBL" id="AE016819">
    <property type="protein sequence ID" value="AAS53777.2"/>
    <property type="molecule type" value="Genomic_DNA"/>
</dbReference>
<protein>
    <submittedName>
        <fullName evidence="1">AFR406Cp</fullName>
    </submittedName>
</protein>
<accession>Q753B8</accession>
<evidence type="ECO:0000313" key="1">
    <source>
        <dbReference type="EMBL" id="AAS53777.2"/>
    </source>
</evidence>
<gene>
    <name evidence="1" type="ORF">AGOS_AFR406C</name>
</gene>
<reference evidence="1 2" key="1">
    <citation type="journal article" date="2004" name="Science">
        <title>The Ashbya gossypii genome as a tool for mapping the ancient Saccharomyces cerevisiae genome.</title>
        <authorList>
            <person name="Dietrich F.S."/>
            <person name="Voegeli S."/>
            <person name="Brachat S."/>
            <person name="Lerch A."/>
            <person name="Gates K."/>
            <person name="Steiner S."/>
            <person name="Mohr C."/>
            <person name="Pohlmann R."/>
            <person name="Luedi P."/>
            <person name="Choi S."/>
            <person name="Wing R.A."/>
            <person name="Flavier A."/>
            <person name="Gaffney T.D."/>
            <person name="Philippsen P."/>
        </authorList>
    </citation>
    <scope>NUCLEOTIDE SEQUENCE [LARGE SCALE GENOMIC DNA]</scope>
    <source>
        <strain evidence="2">ATCC 10895 / CBS 109.51 / FGSC 9923 / NRRL Y-1056</strain>
    </source>
</reference>
<sequence length="199" mass="23145">MLSLTTSLLSTVVSQLVPLQLSLEVQHMGLTSLHPLFLRYWCLQALLKLPIFGLMWFPFKNIISLGFWAVLTSELCSQFQQALQQNDIRKKRLRRGARTTGRFGHAMLELFRSLKESPEQDLFLFGKWTTYVLDLSSSWEFPYVIDTLFGSLVHYVTVLQKEDAQSIANSLRKFFQERKGDEYDMLDDVLTDVKNTRKK</sequence>
<name>Q753B8_EREGS</name>
<dbReference type="InParanoid" id="Q753B8"/>
<dbReference type="Proteomes" id="UP000000591">
    <property type="component" value="Chromosome VI"/>
</dbReference>
<dbReference type="KEGG" id="ago:AGOS_AFR406C"/>
<proteinExistence type="predicted"/>
<evidence type="ECO:0000313" key="2">
    <source>
        <dbReference type="Proteomes" id="UP000000591"/>
    </source>
</evidence>
<reference evidence="2" key="2">
    <citation type="journal article" date="2013" name="G3 (Bethesda)">
        <title>Genomes of Ashbya fungi isolated from insects reveal four mating-type loci, numerous translocations, lack of transposons, and distinct gene duplications.</title>
        <authorList>
            <person name="Dietrich F.S."/>
            <person name="Voegeli S."/>
            <person name="Kuo S."/>
            <person name="Philippsen P."/>
        </authorList>
    </citation>
    <scope>GENOME REANNOTATION</scope>
    <source>
        <strain evidence="2">ATCC 10895 / CBS 109.51 / FGSC 9923 / NRRL Y-1056</strain>
    </source>
</reference>
<organism evidence="1 2">
    <name type="scientific">Eremothecium gossypii (strain ATCC 10895 / CBS 109.51 / FGSC 9923 / NRRL Y-1056)</name>
    <name type="common">Yeast</name>
    <name type="synonym">Ashbya gossypii</name>
    <dbReference type="NCBI Taxonomy" id="284811"/>
    <lineage>
        <taxon>Eukaryota</taxon>
        <taxon>Fungi</taxon>
        <taxon>Dikarya</taxon>
        <taxon>Ascomycota</taxon>
        <taxon>Saccharomycotina</taxon>
        <taxon>Saccharomycetes</taxon>
        <taxon>Saccharomycetales</taxon>
        <taxon>Saccharomycetaceae</taxon>
        <taxon>Eremothecium</taxon>
    </lineage>
</organism>
<dbReference type="AlphaFoldDB" id="Q753B8"/>
<dbReference type="HOGENOM" id="CLU_1489010_0_0_1"/>
<dbReference type="OrthoDB" id="4033961at2759"/>
<dbReference type="RefSeq" id="NP_985953.2">
    <property type="nucleotide sequence ID" value="NM_211308.2"/>
</dbReference>